<evidence type="ECO:0000256" key="1">
    <source>
        <dbReference type="ARBA" id="ARBA00009179"/>
    </source>
</evidence>
<evidence type="ECO:0000313" key="9">
    <source>
        <dbReference type="Proteomes" id="UP000823618"/>
    </source>
</evidence>
<dbReference type="SUPFAM" id="SSF50156">
    <property type="entry name" value="PDZ domain-like"/>
    <property type="match status" value="1"/>
</dbReference>
<dbReference type="PANTHER" id="PTHR32060:SF30">
    <property type="entry name" value="CARBOXY-TERMINAL PROCESSING PROTEASE CTPA"/>
    <property type="match status" value="1"/>
</dbReference>
<name>A0A9D9I0A6_9FIRM</name>
<keyword evidence="3 5" id="KW-0378">Hydrolase</keyword>
<dbReference type="PROSITE" id="PS50106">
    <property type="entry name" value="PDZ"/>
    <property type="match status" value="1"/>
</dbReference>
<comment type="similarity">
    <text evidence="1 5">Belongs to the peptidase S41A family.</text>
</comment>
<organism evidence="8 9">
    <name type="scientific">Candidatus Scybalomonas excrementavium</name>
    <dbReference type="NCBI Taxonomy" id="2840943"/>
    <lineage>
        <taxon>Bacteria</taxon>
        <taxon>Bacillati</taxon>
        <taxon>Bacillota</taxon>
        <taxon>Clostridia</taxon>
        <taxon>Lachnospirales</taxon>
        <taxon>Lachnospiraceae</taxon>
        <taxon>Lachnospiraceae incertae sedis</taxon>
        <taxon>Candidatus Scybalomonas</taxon>
    </lineage>
</organism>
<dbReference type="GO" id="GO:0006508">
    <property type="term" value="P:proteolysis"/>
    <property type="evidence" value="ECO:0007669"/>
    <property type="project" value="UniProtKB-KW"/>
</dbReference>
<keyword evidence="4 5" id="KW-0720">Serine protease</keyword>
<evidence type="ECO:0000259" key="7">
    <source>
        <dbReference type="PROSITE" id="PS50106"/>
    </source>
</evidence>
<dbReference type="PANTHER" id="PTHR32060">
    <property type="entry name" value="TAIL-SPECIFIC PROTEASE"/>
    <property type="match status" value="1"/>
</dbReference>
<keyword evidence="6" id="KW-0472">Membrane</keyword>
<evidence type="ECO:0000313" key="8">
    <source>
        <dbReference type="EMBL" id="MBO8463447.1"/>
    </source>
</evidence>
<evidence type="ECO:0000256" key="3">
    <source>
        <dbReference type="ARBA" id="ARBA00022801"/>
    </source>
</evidence>
<dbReference type="AlphaFoldDB" id="A0A9D9I0A6"/>
<dbReference type="InterPro" id="IPR001478">
    <property type="entry name" value="PDZ"/>
</dbReference>
<evidence type="ECO:0000256" key="4">
    <source>
        <dbReference type="ARBA" id="ARBA00022825"/>
    </source>
</evidence>
<dbReference type="SMART" id="SM00245">
    <property type="entry name" value="TSPc"/>
    <property type="match status" value="1"/>
</dbReference>
<dbReference type="GO" id="GO:0008236">
    <property type="term" value="F:serine-type peptidase activity"/>
    <property type="evidence" value="ECO:0007669"/>
    <property type="project" value="UniProtKB-KW"/>
</dbReference>
<dbReference type="InterPro" id="IPR036034">
    <property type="entry name" value="PDZ_sf"/>
</dbReference>
<dbReference type="Pfam" id="PF03572">
    <property type="entry name" value="Peptidase_S41"/>
    <property type="match status" value="1"/>
</dbReference>
<gene>
    <name evidence="8" type="ORF">IAC13_05890</name>
</gene>
<dbReference type="InterPro" id="IPR004447">
    <property type="entry name" value="Peptidase_S41A"/>
</dbReference>
<reference evidence="8" key="1">
    <citation type="submission" date="2020-10" db="EMBL/GenBank/DDBJ databases">
        <authorList>
            <person name="Gilroy R."/>
        </authorList>
    </citation>
    <scope>NUCLEOTIDE SEQUENCE</scope>
    <source>
        <strain evidence="8">E3-2379</strain>
    </source>
</reference>
<comment type="caution">
    <text evidence="8">The sequence shown here is derived from an EMBL/GenBank/DDBJ whole genome shotgun (WGS) entry which is preliminary data.</text>
</comment>
<dbReference type="NCBIfam" id="TIGR00225">
    <property type="entry name" value="prc"/>
    <property type="match status" value="1"/>
</dbReference>
<dbReference type="Pfam" id="PF17820">
    <property type="entry name" value="PDZ_6"/>
    <property type="match status" value="1"/>
</dbReference>
<dbReference type="CDD" id="cd07560">
    <property type="entry name" value="Peptidase_S41_CPP"/>
    <property type="match status" value="1"/>
</dbReference>
<evidence type="ECO:0000256" key="2">
    <source>
        <dbReference type="ARBA" id="ARBA00022670"/>
    </source>
</evidence>
<dbReference type="EMBL" id="JADIML010000162">
    <property type="protein sequence ID" value="MBO8463447.1"/>
    <property type="molecule type" value="Genomic_DNA"/>
</dbReference>
<keyword evidence="2 5" id="KW-0645">Protease</keyword>
<proteinExistence type="inferred from homology"/>
<dbReference type="Proteomes" id="UP000823618">
    <property type="component" value="Unassembled WGS sequence"/>
</dbReference>
<dbReference type="GO" id="GO:0004175">
    <property type="term" value="F:endopeptidase activity"/>
    <property type="evidence" value="ECO:0007669"/>
    <property type="project" value="TreeGrafter"/>
</dbReference>
<feature type="transmembrane region" description="Helical" evidence="6">
    <location>
        <begin position="12"/>
        <end position="30"/>
    </location>
</feature>
<evidence type="ECO:0000256" key="6">
    <source>
        <dbReference type="SAM" id="Phobius"/>
    </source>
</evidence>
<reference evidence="8" key="2">
    <citation type="journal article" date="2021" name="PeerJ">
        <title>Extensive microbial diversity within the chicken gut microbiome revealed by metagenomics and culture.</title>
        <authorList>
            <person name="Gilroy R."/>
            <person name="Ravi A."/>
            <person name="Getino M."/>
            <person name="Pursley I."/>
            <person name="Horton D.L."/>
            <person name="Alikhan N.F."/>
            <person name="Baker D."/>
            <person name="Gharbi K."/>
            <person name="Hall N."/>
            <person name="Watson M."/>
            <person name="Adriaenssens E.M."/>
            <person name="Foster-Nyarko E."/>
            <person name="Jarju S."/>
            <person name="Secka A."/>
            <person name="Antonio M."/>
            <person name="Oren A."/>
            <person name="Chaudhuri R.R."/>
            <person name="La Ragione R."/>
            <person name="Hildebrand F."/>
            <person name="Pallen M.J."/>
        </authorList>
    </citation>
    <scope>NUCLEOTIDE SEQUENCE</scope>
    <source>
        <strain evidence="8">E3-2379</strain>
    </source>
</reference>
<dbReference type="SUPFAM" id="SSF52096">
    <property type="entry name" value="ClpP/crotonase"/>
    <property type="match status" value="1"/>
</dbReference>
<dbReference type="Gene3D" id="2.30.42.10">
    <property type="match status" value="1"/>
</dbReference>
<feature type="domain" description="PDZ" evidence="7">
    <location>
        <begin position="97"/>
        <end position="182"/>
    </location>
</feature>
<keyword evidence="6" id="KW-0812">Transmembrane</keyword>
<protein>
    <submittedName>
        <fullName evidence="8">S41 family peptidase</fullName>
    </submittedName>
</protein>
<dbReference type="GO" id="GO:0007165">
    <property type="term" value="P:signal transduction"/>
    <property type="evidence" value="ECO:0007669"/>
    <property type="project" value="TreeGrafter"/>
</dbReference>
<dbReference type="Gene3D" id="3.90.226.10">
    <property type="entry name" value="2-enoyl-CoA Hydratase, Chain A, domain 1"/>
    <property type="match status" value="1"/>
</dbReference>
<dbReference type="CDD" id="cd06782">
    <property type="entry name" value="cpPDZ_CPP-like"/>
    <property type="match status" value="1"/>
</dbReference>
<evidence type="ECO:0000256" key="5">
    <source>
        <dbReference type="RuleBase" id="RU004404"/>
    </source>
</evidence>
<dbReference type="InterPro" id="IPR005151">
    <property type="entry name" value="Tail-specific_protease"/>
</dbReference>
<accession>A0A9D9I0A6</accession>
<dbReference type="SMART" id="SM00228">
    <property type="entry name" value="PDZ"/>
    <property type="match status" value="1"/>
</dbReference>
<dbReference type="InterPro" id="IPR029045">
    <property type="entry name" value="ClpP/crotonase-like_dom_sf"/>
</dbReference>
<keyword evidence="6" id="KW-1133">Transmembrane helix</keyword>
<dbReference type="InterPro" id="IPR041489">
    <property type="entry name" value="PDZ_6"/>
</dbReference>
<dbReference type="GO" id="GO:0030288">
    <property type="term" value="C:outer membrane-bounded periplasmic space"/>
    <property type="evidence" value="ECO:0007669"/>
    <property type="project" value="TreeGrafter"/>
</dbReference>
<sequence length="403" mass="45013">MSQKNRGKVGKILIGILFLIICLGIGFLLGNRFPFLIIGNQNHTDSVNTSKLRVLEQYIDRYFLNDVDEQNLEDYTYKGLMIGLTDPYSTYYTKEEYTEMIESLEGSYCGIGVLCTQDTETGEVVVLNAFKKGSAYEAGIRSGDRIVKVEGESIIDEDLQTIVSKIRGEEGTKITLTIYQAETKKYKDFTVERRETENETVTYELFSDKIGYIEVSEFDDVTADQFKEAVDTLEEQGIEGLIIDLRNNGGGVLTSAQKMLDRLLPKCLLTYTEDKSGKKQEYWAEDNQKFDKPLVILINGQSASASELFSGAIKDYGVGTLVGTKSFGKGIVQSIFPLQDGSAIKLTVAKYYTPNGICIHGTGIEPDVTVELPDSLENPLNITKKQDTQLKKAIEVLKEKMQK</sequence>